<dbReference type="NCBIfam" id="TIGR00738">
    <property type="entry name" value="rrf2_super"/>
    <property type="match status" value="1"/>
</dbReference>
<name>A0A921LS79_9ACTN</name>
<dbReference type="InterPro" id="IPR036390">
    <property type="entry name" value="WH_DNA-bd_sf"/>
</dbReference>
<dbReference type="PROSITE" id="PS51197">
    <property type="entry name" value="HTH_RRF2_2"/>
    <property type="match status" value="1"/>
</dbReference>
<accession>A0A921LS79</accession>
<evidence type="ECO:0000313" key="2">
    <source>
        <dbReference type="EMBL" id="HJG31765.1"/>
    </source>
</evidence>
<dbReference type="PANTHER" id="PTHR33221">
    <property type="entry name" value="WINGED HELIX-TURN-HELIX TRANSCRIPTIONAL REGULATOR, RRF2 FAMILY"/>
    <property type="match status" value="1"/>
</dbReference>
<dbReference type="EMBL" id="DYVF01000060">
    <property type="protein sequence ID" value="HJG31765.1"/>
    <property type="molecule type" value="Genomic_DNA"/>
</dbReference>
<keyword evidence="1" id="KW-0238">DNA-binding</keyword>
<evidence type="ECO:0000313" key="3">
    <source>
        <dbReference type="Proteomes" id="UP000746751"/>
    </source>
</evidence>
<dbReference type="GO" id="GO:0005829">
    <property type="term" value="C:cytosol"/>
    <property type="evidence" value="ECO:0007669"/>
    <property type="project" value="TreeGrafter"/>
</dbReference>
<sequence length="141" mass="15551">MLVSTKGRYALRVMVDLAEHQDEGRIPLKEIAERQGVSEKYLENILSTLVRNELLSGMRGKGGGYRLTRPACDYSVGEILRLTEGSLSPVACLDGDQVGCERVNSCPTIRMWKSLGTMINDYLDGITLAQLAESPRGMECL</sequence>
<dbReference type="AlphaFoldDB" id="A0A921LS79"/>
<dbReference type="GO" id="GO:0003700">
    <property type="term" value="F:DNA-binding transcription factor activity"/>
    <property type="evidence" value="ECO:0007669"/>
    <property type="project" value="TreeGrafter"/>
</dbReference>
<comment type="caution">
    <text evidence="2">The sequence shown here is derived from an EMBL/GenBank/DDBJ whole genome shotgun (WGS) entry which is preliminary data.</text>
</comment>
<dbReference type="PANTHER" id="PTHR33221:SF5">
    <property type="entry name" value="HTH-TYPE TRANSCRIPTIONAL REGULATOR ISCR"/>
    <property type="match status" value="1"/>
</dbReference>
<dbReference type="InterPro" id="IPR000944">
    <property type="entry name" value="Tscrpt_reg_Rrf2"/>
</dbReference>
<proteinExistence type="predicted"/>
<gene>
    <name evidence="2" type="ORF">K8U80_10290</name>
</gene>
<dbReference type="Pfam" id="PF02082">
    <property type="entry name" value="Rrf2"/>
    <property type="match status" value="1"/>
</dbReference>
<evidence type="ECO:0000256" key="1">
    <source>
        <dbReference type="ARBA" id="ARBA00023125"/>
    </source>
</evidence>
<dbReference type="Proteomes" id="UP000746751">
    <property type="component" value="Unassembled WGS sequence"/>
</dbReference>
<protein>
    <submittedName>
        <fullName evidence="2">Rrf2 family transcriptional regulator</fullName>
    </submittedName>
</protein>
<dbReference type="Gene3D" id="1.10.10.10">
    <property type="entry name" value="Winged helix-like DNA-binding domain superfamily/Winged helix DNA-binding domain"/>
    <property type="match status" value="1"/>
</dbReference>
<dbReference type="GO" id="GO:0003677">
    <property type="term" value="F:DNA binding"/>
    <property type="evidence" value="ECO:0007669"/>
    <property type="project" value="UniProtKB-KW"/>
</dbReference>
<reference evidence="2" key="2">
    <citation type="submission" date="2021-09" db="EMBL/GenBank/DDBJ databases">
        <authorList>
            <person name="Gilroy R."/>
        </authorList>
    </citation>
    <scope>NUCLEOTIDE SEQUENCE</scope>
    <source>
        <strain evidence="2">ChiGjej2B2-7701</strain>
    </source>
</reference>
<reference evidence="2" key="1">
    <citation type="journal article" date="2021" name="PeerJ">
        <title>Extensive microbial diversity within the chicken gut microbiome revealed by metagenomics and culture.</title>
        <authorList>
            <person name="Gilroy R."/>
            <person name="Ravi A."/>
            <person name="Getino M."/>
            <person name="Pursley I."/>
            <person name="Horton D.L."/>
            <person name="Alikhan N.F."/>
            <person name="Baker D."/>
            <person name="Gharbi K."/>
            <person name="Hall N."/>
            <person name="Watson M."/>
            <person name="Adriaenssens E.M."/>
            <person name="Foster-Nyarko E."/>
            <person name="Jarju S."/>
            <person name="Secka A."/>
            <person name="Antonio M."/>
            <person name="Oren A."/>
            <person name="Chaudhuri R.R."/>
            <person name="La Ragione R."/>
            <person name="Hildebrand F."/>
            <person name="Pallen M.J."/>
        </authorList>
    </citation>
    <scope>NUCLEOTIDE SEQUENCE</scope>
    <source>
        <strain evidence="2">ChiGjej2B2-7701</strain>
    </source>
</reference>
<dbReference type="InterPro" id="IPR036388">
    <property type="entry name" value="WH-like_DNA-bd_sf"/>
</dbReference>
<dbReference type="SUPFAM" id="SSF46785">
    <property type="entry name" value="Winged helix' DNA-binding domain"/>
    <property type="match status" value="1"/>
</dbReference>
<organism evidence="2 3">
    <name type="scientific">Collinsella ihumii</name>
    <dbReference type="NCBI Taxonomy" id="1720204"/>
    <lineage>
        <taxon>Bacteria</taxon>
        <taxon>Bacillati</taxon>
        <taxon>Actinomycetota</taxon>
        <taxon>Coriobacteriia</taxon>
        <taxon>Coriobacteriales</taxon>
        <taxon>Coriobacteriaceae</taxon>
        <taxon>Collinsella</taxon>
    </lineage>
</organism>